<dbReference type="SUPFAM" id="SSF50156">
    <property type="entry name" value="PDZ domain-like"/>
    <property type="match status" value="1"/>
</dbReference>
<dbReference type="Pfam" id="PF17815">
    <property type="entry name" value="PDZ_3"/>
    <property type="match status" value="1"/>
</dbReference>
<comment type="caution">
    <text evidence="7">The sequence shown here is derived from an EMBL/GenBank/DDBJ whole genome shotgun (WGS) entry which is preliminary data.</text>
</comment>
<reference evidence="7" key="1">
    <citation type="submission" date="2021-02" db="EMBL/GenBank/DDBJ databases">
        <authorList>
            <person name="Nowell W R."/>
        </authorList>
    </citation>
    <scope>NUCLEOTIDE SEQUENCE</scope>
</reference>
<dbReference type="Proteomes" id="UP000663845">
    <property type="component" value="Unassembled WGS sequence"/>
</dbReference>
<dbReference type="SUPFAM" id="SSF50494">
    <property type="entry name" value="Trypsin-like serine proteases"/>
    <property type="match status" value="1"/>
</dbReference>
<name>A0A819NXK7_9BILA</name>
<dbReference type="Gene3D" id="2.30.42.10">
    <property type="match status" value="1"/>
</dbReference>
<dbReference type="AlphaFoldDB" id="A0A819NXK7"/>
<evidence type="ECO:0000259" key="5">
    <source>
        <dbReference type="Pfam" id="PF17815"/>
    </source>
</evidence>
<evidence type="ECO:0000256" key="4">
    <source>
        <dbReference type="ARBA" id="ARBA00022825"/>
    </source>
</evidence>
<dbReference type="Proteomes" id="UP000663844">
    <property type="component" value="Unassembled WGS sequence"/>
</dbReference>
<proteinExistence type="inferred from homology"/>
<dbReference type="InterPro" id="IPR046449">
    <property type="entry name" value="DEGP_PDZ_sf"/>
</dbReference>
<dbReference type="EMBL" id="CAJNOG010000006">
    <property type="protein sequence ID" value="CAF0733110.1"/>
    <property type="molecule type" value="Genomic_DNA"/>
</dbReference>
<organism evidence="7 8">
    <name type="scientific">Adineta steineri</name>
    <dbReference type="NCBI Taxonomy" id="433720"/>
    <lineage>
        <taxon>Eukaryota</taxon>
        <taxon>Metazoa</taxon>
        <taxon>Spiralia</taxon>
        <taxon>Gnathifera</taxon>
        <taxon>Rotifera</taxon>
        <taxon>Eurotatoria</taxon>
        <taxon>Bdelloidea</taxon>
        <taxon>Adinetida</taxon>
        <taxon>Adinetidae</taxon>
        <taxon>Adineta</taxon>
    </lineage>
</organism>
<dbReference type="InterPro" id="IPR043504">
    <property type="entry name" value="Peptidase_S1_PA_chymotrypsin"/>
</dbReference>
<dbReference type="PRINTS" id="PR00834">
    <property type="entry name" value="PROTEASES2C"/>
</dbReference>
<evidence type="ECO:0000313" key="7">
    <source>
        <dbReference type="EMBL" id="CAF4001755.1"/>
    </source>
</evidence>
<keyword evidence="4" id="KW-0720">Serine protease</keyword>
<dbReference type="PANTHER" id="PTHR45980">
    <property type="match status" value="1"/>
</dbReference>
<protein>
    <recommendedName>
        <fullName evidence="5">Protease Do-like PDZ domain-containing protein</fullName>
    </recommendedName>
</protein>
<dbReference type="EMBL" id="CAJOAZ010003344">
    <property type="protein sequence ID" value="CAF4001755.1"/>
    <property type="molecule type" value="Genomic_DNA"/>
</dbReference>
<evidence type="ECO:0000256" key="1">
    <source>
        <dbReference type="ARBA" id="ARBA00010541"/>
    </source>
</evidence>
<evidence type="ECO:0000256" key="3">
    <source>
        <dbReference type="ARBA" id="ARBA00022801"/>
    </source>
</evidence>
<evidence type="ECO:0000256" key="2">
    <source>
        <dbReference type="ARBA" id="ARBA00022670"/>
    </source>
</evidence>
<dbReference type="Pfam" id="PF13365">
    <property type="entry name" value="Trypsin_2"/>
    <property type="match status" value="1"/>
</dbReference>
<dbReference type="InterPro" id="IPR036034">
    <property type="entry name" value="PDZ_sf"/>
</dbReference>
<dbReference type="Gene3D" id="2.40.10.10">
    <property type="entry name" value="Trypsin-like serine proteases"/>
    <property type="match status" value="2"/>
</dbReference>
<dbReference type="Gene3D" id="3.20.190.20">
    <property type="match status" value="1"/>
</dbReference>
<dbReference type="InterPro" id="IPR009003">
    <property type="entry name" value="Peptidase_S1_PA"/>
</dbReference>
<dbReference type="GO" id="GO:0006508">
    <property type="term" value="P:proteolysis"/>
    <property type="evidence" value="ECO:0007669"/>
    <property type="project" value="UniProtKB-KW"/>
</dbReference>
<feature type="domain" description="Protease Do-like PDZ" evidence="5">
    <location>
        <begin position="359"/>
        <end position="507"/>
    </location>
</feature>
<evidence type="ECO:0000313" key="8">
    <source>
        <dbReference type="Proteomes" id="UP000663844"/>
    </source>
</evidence>
<evidence type="ECO:0000313" key="6">
    <source>
        <dbReference type="EMBL" id="CAF0733110.1"/>
    </source>
</evidence>
<dbReference type="GO" id="GO:0004252">
    <property type="term" value="F:serine-type endopeptidase activity"/>
    <property type="evidence" value="ECO:0007669"/>
    <property type="project" value="InterPro"/>
</dbReference>
<comment type="similarity">
    <text evidence="1">Belongs to the peptidase S1C family.</text>
</comment>
<sequence>MEESVQLENETVSLADVLVPLIRDQLDLDDGVQVDNEQEQQLPPLSKQQLPTKTVRSLLKTETDPDAIESLELVLNSVVKVFCTKIPCNFYLPWQMKRQTTSSSSGFIIKNRWILSNAHAVTNASSIRIRKHGDAAKYPARILYIAHECDLVIMTVDDNKFWINLESLTFSDDVPRLQESITIVGFPIGGDNLSVTKGIVSRVVMSIYAHSIETLLTIQIDAATNPGNSGGPAIQGKHVVGMAFQGQSQAQSIGYIIPVSVIKHREYLKLNEDQHGILVTSVEPACVLSKVLKKDDVITAIDNVPIADDGTIYFRRGERLNFKYLEKLKFVDDTITFTIIRQGRELTLTSPLDNNPTLVPLHSHDKHPEYLIYAGIVFTVLTRFYLYEFGKRDWHHKAPTNLINLALHSRLQEINQQIIIINQILVDDVNHGITADFANCVLKTVNDIEIQNMKHLAELIDKISNDEDDSYIRFGIERNRFIVISCKRAKQSEARILKQNSIAQPRS</sequence>
<dbReference type="PANTHER" id="PTHR45980:SF18">
    <property type="entry name" value="PROTEASE DO-LIKE 9"/>
    <property type="match status" value="1"/>
</dbReference>
<dbReference type="InterPro" id="IPR001940">
    <property type="entry name" value="Peptidase_S1C"/>
</dbReference>
<accession>A0A819NXK7</accession>
<gene>
    <name evidence="6" type="ORF">JYZ213_LOCUS1353</name>
    <name evidence="7" type="ORF">OXD698_LOCUS29563</name>
</gene>
<keyword evidence="2" id="KW-0645">Protease</keyword>
<keyword evidence="3" id="KW-0378">Hydrolase</keyword>
<dbReference type="InterPro" id="IPR041517">
    <property type="entry name" value="DEGP_PDZ"/>
</dbReference>